<evidence type="ECO:0000313" key="4">
    <source>
        <dbReference type="EMBL" id="KEZ41344.1"/>
    </source>
</evidence>
<evidence type="ECO:0000259" key="2">
    <source>
        <dbReference type="Pfam" id="PF13086"/>
    </source>
</evidence>
<sequence length="784" mass="88373">MEKLSFVNVHEGTPVQEPIDTFSVEEFRVRHGDGATIEMRNELITIKGYNESRRLLAAWVICPLVVSGPFRAAREEWLVFVRPPSGGDTRFPKVGDRCALAIDETLDLADKRVGSGFVPAERVDNPMEGIAPTAYSGYAAFKVFPTIGEGSNAKAPEVLKACSIAEGLSKLTPEFLNDFNSVKVILRLELNLTSYLAEMSALHQLTGDKREGADREPSPSSIEAFKWMLDFTKSPDATLDLFSILPHMKRPATSSIPTKLVKMFNALNPDARAAYEGLSSIPARLHMVAGCPGAGKTHWNLLVAAIALSQPFRDTMSSGDTRRRRAKILYLIDVNKPVDDSADRMHNLCNEVGLKRTIIRMHGWPYEMRQSTFINGDSGDSLNMALDEADSAQTRGPDFSRRFVTIAQIYREEGALPGVDPKKAPTLDEAAWDHFYKHKNDKYPELAVSLEKLLEAGVQSPREALSLRRCVYKLYSDVLKTADFVATTPVAAYGNFPKMYHPDVVFLDEAPHARELTSLIPIAFFSPKVWIYTGDFRQTRPFVAGLANNAREDSELIRNPFFKQLTISTMERADRVGALRNHLYINHRSYGGLEVLPSELFYAGRMRTGIPADEQYPKSLQHLRDFLEGSRSNSFYNEWHQNWAMKRVKELLADTEFRRVDKPDEPGTIMVIAPYRTAINNYRSLVRDLGESAKGRVDVRTVDTAQGNEADVVILDLVRTRTPGFMDDPHRLNVAITRARQAEIILMHPHMTKRKVGAELENTKYLLKMWEECDRRGRLIRIRP</sequence>
<feature type="domain" description="DNA2/NAM7 helicase helicase" evidence="2">
    <location>
        <begin position="271"/>
        <end position="543"/>
    </location>
</feature>
<evidence type="ECO:0000256" key="1">
    <source>
        <dbReference type="ARBA" id="ARBA00022806"/>
    </source>
</evidence>
<protein>
    <recommendedName>
        <fullName evidence="6">DNA2/NAM7 helicase-like C-terminal domain-containing protein</fullName>
    </recommendedName>
</protein>
<dbReference type="InterPro" id="IPR045055">
    <property type="entry name" value="DNA2/NAM7-like"/>
</dbReference>
<keyword evidence="5" id="KW-1185">Reference proteome</keyword>
<dbReference type="OMA" id="IRMHGWP"/>
<keyword evidence="1" id="KW-0378">Hydrolase</keyword>
<evidence type="ECO:0008006" key="6">
    <source>
        <dbReference type="Google" id="ProtNLM"/>
    </source>
</evidence>
<dbReference type="InterPro" id="IPR027417">
    <property type="entry name" value="P-loop_NTPase"/>
</dbReference>
<dbReference type="PANTHER" id="PTHR10887">
    <property type="entry name" value="DNA2/NAM7 HELICASE FAMILY"/>
    <property type="match status" value="1"/>
</dbReference>
<name>A0A084G1Y2_PSEDA</name>
<dbReference type="EMBL" id="JOWA01000110">
    <property type="protein sequence ID" value="KEZ41344.1"/>
    <property type="molecule type" value="Genomic_DNA"/>
</dbReference>
<accession>A0A084G1Y2</accession>
<dbReference type="AlphaFoldDB" id="A0A084G1Y2"/>
<reference evidence="4 5" key="1">
    <citation type="journal article" date="2014" name="Genome Announc.">
        <title>Draft genome sequence of the pathogenic fungus Scedosporium apiospermum.</title>
        <authorList>
            <person name="Vandeputte P."/>
            <person name="Ghamrawi S."/>
            <person name="Rechenmann M."/>
            <person name="Iltis A."/>
            <person name="Giraud S."/>
            <person name="Fleury M."/>
            <person name="Thornton C."/>
            <person name="Delhaes L."/>
            <person name="Meyer W."/>
            <person name="Papon N."/>
            <person name="Bouchara J.P."/>
        </authorList>
    </citation>
    <scope>NUCLEOTIDE SEQUENCE [LARGE SCALE GENOMIC DNA]</scope>
    <source>
        <strain evidence="4 5">IHEM 14462</strain>
    </source>
</reference>
<keyword evidence="1" id="KW-0547">Nucleotide-binding</keyword>
<dbReference type="KEGG" id="sapo:SAPIO_CDS7457"/>
<dbReference type="Proteomes" id="UP000028545">
    <property type="component" value="Unassembled WGS sequence"/>
</dbReference>
<dbReference type="GO" id="GO:0004386">
    <property type="term" value="F:helicase activity"/>
    <property type="evidence" value="ECO:0007669"/>
    <property type="project" value="InterPro"/>
</dbReference>
<dbReference type="PANTHER" id="PTHR10887:SF495">
    <property type="entry name" value="HELICASE SENATAXIN ISOFORM X1-RELATED"/>
    <property type="match status" value="1"/>
</dbReference>
<organism evidence="4 5">
    <name type="scientific">Pseudallescheria apiosperma</name>
    <name type="common">Scedosporium apiospermum</name>
    <dbReference type="NCBI Taxonomy" id="563466"/>
    <lineage>
        <taxon>Eukaryota</taxon>
        <taxon>Fungi</taxon>
        <taxon>Dikarya</taxon>
        <taxon>Ascomycota</taxon>
        <taxon>Pezizomycotina</taxon>
        <taxon>Sordariomycetes</taxon>
        <taxon>Hypocreomycetidae</taxon>
        <taxon>Microascales</taxon>
        <taxon>Microascaceae</taxon>
        <taxon>Scedosporium</taxon>
    </lineage>
</organism>
<dbReference type="VEuPathDB" id="FungiDB:SAPIO_CDS7457"/>
<comment type="caution">
    <text evidence="4">The sequence shown here is derived from an EMBL/GenBank/DDBJ whole genome shotgun (WGS) entry which is preliminary data.</text>
</comment>
<dbReference type="InterPro" id="IPR041677">
    <property type="entry name" value="DNA2/NAM7_AAA_11"/>
</dbReference>
<keyword evidence="1" id="KW-0347">Helicase</keyword>
<proteinExistence type="predicted"/>
<dbReference type="OrthoDB" id="6513042at2759"/>
<dbReference type="SUPFAM" id="SSF52540">
    <property type="entry name" value="P-loop containing nucleoside triphosphate hydrolases"/>
    <property type="match status" value="1"/>
</dbReference>
<dbReference type="InterPro" id="IPR041679">
    <property type="entry name" value="DNA2/NAM7-like_C"/>
</dbReference>
<dbReference type="Pfam" id="PF13086">
    <property type="entry name" value="AAA_11"/>
    <property type="match status" value="1"/>
</dbReference>
<dbReference type="HOGENOM" id="CLU_011691_0_0_1"/>
<gene>
    <name evidence="4" type="ORF">SAPIO_CDS7457</name>
</gene>
<dbReference type="Gene3D" id="3.40.50.300">
    <property type="entry name" value="P-loop containing nucleotide triphosphate hydrolases"/>
    <property type="match status" value="2"/>
</dbReference>
<evidence type="ECO:0000259" key="3">
    <source>
        <dbReference type="Pfam" id="PF13087"/>
    </source>
</evidence>
<feature type="domain" description="DNA2/NAM7 helicase-like C-terminal" evidence="3">
    <location>
        <begin position="567"/>
        <end position="746"/>
    </location>
</feature>
<keyword evidence="1" id="KW-0067">ATP-binding</keyword>
<dbReference type="GeneID" id="27726529"/>
<dbReference type="RefSeq" id="XP_016641143.1">
    <property type="nucleotide sequence ID" value="XM_016789316.1"/>
</dbReference>
<dbReference type="InterPro" id="IPR047187">
    <property type="entry name" value="SF1_C_Upf1"/>
</dbReference>
<evidence type="ECO:0000313" key="5">
    <source>
        <dbReference type="Proteomes" id="UP000028545"/>
    </source>
</evidence>
<dbReference type="Pfam" id="PF13087">
    <property type="entry name" value="AAA_12"/>
    <property type="match status" value="1"/>
</dbReference>
<dbReference type="CDD" id="cd18808">
    <property type="entry name" value="SF1_C_Upf1"/>
    <property type="match status" value="1"/>
</dbReference>